<dbReference type="InterPro" id="IPR036265">
    <property type="entry name" value="HIT-like_sf"/>
</dbReference>
<proteinExistence type="predicted"/>
<name>A0A835HAZ1_9MAGN</name>
<dbReference type="Gene3D" id="3.30.428.10">
    <property type="entry name" value="HIT-like"/>
    <property type="match status" value="1"/>
</dbReference>
<comment type="caution">
    <text evidence="2">The sequence shown here is derived from an EMBL/GenBank/DDBJ whole genome shotgun (WGS) entry which is preliminary data.</text>
</comment>
<reference evidence="2 3" key="1">
    <citation type="submission" date="2020-10" db="EMBL/GenBank/DDBJ databases">
        <title>The Coptis chinensis genome and diversification of protoberbering-type alkaloids.</title>
        <authorList>
            <person name="Wang B."/>
            <person name="Shu S."/>
            <person name="Song C."/>
            <person name="Liu Y."/>
        </authorList>
    </citation>
    <scope>NUCLEOTIDE SEQUENCE [LARGE SCALE GENOMIC DNA]</scope>
    <source>
        <strain evidence="2">HL-2020</strain>
        <tissue evidence="2">Leaf</tissue>
    </source>
</reference>
<dbReference type="Proteomes" id="UP000631114">
    <property type="component" value="Unassembled WGS sequence"/>
</dbReference>
<evidence type="ECO:0000313" key="3">
    <source>
        <dbReference type="Proteomes" id="UP000631114"/>
    </source>
</evidence>
<evidence type="ECO:0000313" key="2">
    <source>
        <dbReference type="EMBL" id="KAF9595680.1"/>
    </source>
</evidence>
<feature type="chain" id="PRO_5032920684" evidence="1">
    <location>
        <begin position="29"/>
        <end position="97"/>
    </location>
</feature>
<organism evidence="2 3">
    <name type="scientific">Coptis chinensis</name>
    <dbReference type="NCBI Taxonomy" id="261450"/>
    <lineage>
        <taxon>Eukaryota</taxon>
        <taxon>Viridiplantae</taxon>
        <taxon>Streptophyta</taxon>
        <taxon>Embryophyta</taxon>
        <taxon>Tracheophyta</taxon>
        <taxon>Spermatophyta</taxon>
        <taxon>Magnoliopsida</taxon>
        <taxon>Ranunculales</taxon>
        <taxon>Ranunculaceae</taxon>
        <taxon>Coptidoideae</taxon>
        <taxon>Coptis</taxon>
    </lineage>
</organism>
<dbReference type="OrthoDB" id="1691229at2759"/>
<evidence type="ECO:0000256" key="1">
    <source>
        <dbReference type="SAM" id="SignalP"/>
    </source>
</evidence>
<dbReference type="AlphaFoldDB" id="A0A835HAZ1"/>
<sequence>MNPGIFFSIALFAFSFPFELWIVPKAHSSHFHELNNDEELKGNIRDFCRVQPMLPDDGASAEASVICYPTSTESLGRGIDLLQNGNLGIDKSGLTAF</sequence>
<dbReference type="EMBL" id="JADFTS010000007">
    <property type="protein sequence ID" value="KAF9595680.1"/>
    <property type="molecule type" value="Genomic_DNA"/>
</dbReference>
<feature type="signal peptide" evidence="1">
    <location>
        <begin position="1"/>
        <end position="28"/>
    </location>
</feature>
<protein>
    <submittedName>
        <fullName evidence="2">Uncharacterized protein</fullName>
    </submittedName>
</protein>
<gene>
    <name evidence="2" type="ORF">IFM89_002584</name>
</gene>
<accession>A0A835HAZ1</accession>
<keyword evidence="1" id="KW-0732">Signal</keyword>
<keyword evidence="3" id="KW-1185">Reference proteome</keyword>